<accession>A0A3L6QKE8</accession>
<protein>
    <submittedName>
        <fullName evidence="3">Serine/arginine repetitive matrix protein 2-like</fullName>
    </submittedName>
</protein>
<evidence type="ECO:0000256" key="1">
    <source>
        <dbReference type="SAM" id="MobiDB-lite"/>
    </source>
</evidence>
<proteinExistence type="predicted"/>
<dbReference type="PANTHER" id="PTHR34379:SF6">
    <property type="entry name" value="PROTEIN 3F"/>
    <property type="match status" value="1"/>
</dbReference>
<keyword evidence="2" id="KW-1133">Transmembrane helix</keyword>
<dbReference type="Proteomes" id="UP000275267">
    <property type="component" value="Unassembled WGS sequence"/>
</dbReference>
<keyword evidence="2" id="KW-0472">Membrane</keyword>
<name>A0A3L6QKE8_PANMI</name>
<feature type="region of interest" description="Disordered" evidence="1">
    <location>
        <begin position="91"/>
        <end position="110"/>
    </location>
</feature>
<dbReference type="EMBL" id="PQIB02000011">
    <property type="protein sequence ID" value="RLM84352.1"/>
    <property type="molecule type" value="Genomic_DNA"/>
</dbReference>
<evidence type="ECO:0000256" key="2">
    <source>
        <dbReference type="SAM" id="Phobius"/>
    </source>
</evidence>
<reference evidence="4" key="1">
    <citation type="journal article" date="2019" name="Nat. Commun.">
        <title>The genome of broomcorn millet.</title>
        <authorList>
            <person name="Zou C."/>
            <person name="Miki D."/>
            <person name="Li D."/>
            <person name="Tang Q."/>
            <person name="Xiao L."/>
            <person name="Rajput S."/>
            <person name="Deng P."/>
            <person name="Jia W."/>
            <person name="Huang R."/>
            <person name="Zhang M."/>
            <person name="Sun Y."/>
            <person name="Hu J."/>
            <person name="Fu X."/>
            <person name="Schnable P.S."/>
            <person name="Li F."/>
            <person name="Zhang H."/>
            <person name="Feng B."/>
            <person name="Zhu X."/>
            <person name="Liu R."/>
            <person name="Schnable J.C."/>
            <person name="Zhu J.-K."/>
            <person name="Zhang H."/>
        </authorList>
    </citation>
    <scope>NUCLEOTIDE SEQUENCE [LARGE SCALE GENOMIC DNA]</scope>
</reference>
<dbReference type="PANTHER" id="PTHR34379">
    <property type="entry name" value="OS07G0553800 PROTEIN"/>
    <property type="match status" value="1"/>
</dbReference>
<dbReference type="AlphaFoldDB" id="A0A3L6QKE8"/>
<feature type="region of interest" description="Disordered" evidence="1">
    <location>
        <begin position="32"/>
        <end position="55"/>
    </location>
</feature>
<feature type="transmembrane region" description="Helical" evidence="2">
    <location>
        <begin position="132"/>
        <end position="164"/>
    </location>
</feature>
<keyword evidence="2" id="KW-0812">Transmembrane</keyword>
<sequence length="209" mass="21853">MKLFMCFGGAAAVADDEVAACRRDQRGRQSLSFRGKFLSGNKGSKKKSPPAESKKRGMYADDVVYGVFGPSTASSVASSALLSSAASLDSGYSSSSSSSSRSSTASSSASVSGVLFPPAAKRQQAKKGSSPAAGAAAVVLCLLMVVFCGRVGATLLTSTALYLFPRRWPARTAHGKDGVDSLESDAEEETTARRKVVMDQGFLMRNRKK</sequence>
<dbReference type="OrthoDB" id="695412at2759"/>
<comment type="caution">
    <text evidence="3">The sequence shown here is derived from an EMBL/GenBank/DDBJ whole genome shotgun (WGS) entry which is preliminary data.</text>
</comment>
<dbReference type="InterPro" id="IPR040411">
    <property type="entry name" value="At5g23160-like"/>
</dbReference>
<organism evidence="3 4">
    <name type="scientific">Panicum miliaceum</name>
    <name type="common">Proso millet</name>
    <name type="synonym">Broomcorn millet</name>
    <dbReference type="NCBI Taxonomy" id="4540"/>
    <lineage>
        <taxon>Eukaryota</taxon>
        <taxon>Viridiplantae</taxon>
        <taxon>Streptophyta</taxon>
        <taxon>Embryophyta</taxon>
        <taxon>Tracheophyta</taxon>
        <taxon>Spermatophyta</taxon>
        <taxon>Magnoliopsida</taxon>
        <taxon>Liliopsida</taxon>
        <taxon>Poales</taxon>
        <taxon>Poaceae</taxon>
        <taxon>PACMAD clade</taxon>
        <taxon>Panicoideae</taxon>
        <taxon>Panicodae</taxon>
        <taxon>Paniceae</taxon>
        <taxon>Panicinae</taxon>
        <taxon>Panicum</taxon>
        <taxon>Panicum sect. Panicum</taxon>
    </lineage>
</organism>
<gene>
    <name evidence="3" type="ORF">C2845_PM04G26170</name>
</gene>
<evidence type="ECO:0000313" key="3">
    <source>
        <dbReference type="EMBL" id="RLM84352.1"/>
    </source>
</evidence>
<keyword evidence="4" id="KW-1185">Reference proteome</keyword>
<evidence type="ECO:0000313" key="4">
    <source>
        <dbReference type="Proteomes" id="UP000275267"/>
    </source>
</evidence>